<dbReference type="GO" id="GO:0000287">
    <property type="term" value="F:magnesium ion binding"/>
    <property type="evidence" value="ECO:0007669"/>
    <property type="project" value="TreeGrafter"/>
</dbReference>
<dbReference type="EMBL" id="CP058559">
    <property type="protein sequence ID" value="QNO14526.1"/>
    <property type="molecule type" value="Genomic_DNA"/>
</dbReference>
<dbReference type="InterPro" id="IPR006379">
    <property type="entry name" value="HAD-SF_hydro_IIB"/>
</dbReference>
<evidence type="ECO:0000313" key="2">
    <source>
        <dbReference type="Proteomes" id="UP000516160"/>
    </source>
</evidence>
<dbReference type="InterPro" id="IPR000150">
    <property type="entry name" value="Cof"/>
</dbReference>
<keyword evidence="2" id="KW-1185">Reference proteome</keyword>
<dbReference type="Proteomes" id="UP000516160">
    <property type="component" value="Chromosome"/>
</dbReference>
<accession>A0A7G9W764</accession>
<organism evidence="1 2">
    <name type="scientific">Alkalicella caledoniensis</name>
    <dbReference type="NCBI Taxonomy" id="2731377"/>
    <lineage>
        <taxon>Bacteria</taxon>
        <taxon>Bacillati</taxon>
        <taxon>Bacillota</taxon>
        <taxon>Clostridia</taxon>
        <taxon>Eubacteriales</taxon>
        <taxon>Proteinivoracaceae</taxon>
        <taxon>Alkalicella</taxon>
    </lineage>
</organism>
<proteinExistence type="predicted"/>
<dbReference type="NCBIfam" id="TIGR01484">
    <property type="entry name" value="HAD-SF-IIB"/>
    <property type="match status" value="1"/>
</dbReference>
<dbReference type="Gene3D" id="3.30.1240.10">
    <property type="match status" value="1"/>
</dbReference>
<dbReference type="Pfam" id="PF08282">
    <property type="entry name" value="Hydrolase_3"/>
    <property type="match status" value="1"/>
</dbReference>
<dbReference type="Gene3D" id="3.40.50.1000">
    <property type="entry name" value="HAD superfamily/HAD-like"/>
    <property type="match status" value="1"/>
</dbReference>
<dbReference type="NCBIfam" id="TIGR00099">
    <property type="entry name" value="Cof-subfamily"/>
    <property type="match status" value="1"/>
</dbReference>
<dbReference type="GO" id="GO:0005829">
    <property type="term" value="C:cytosol"/>
    <property type="evidence" value="ECO:0007669"/>
    <property type="project" value="TreeGrafter"/>
</dbReference>
<dbReference type="GO" id="GO:0016791">
    <property type="term" value="F:phosphatase activity"/>
    <property type="evidence" value="ECO:0007669"/>
    <property type="project" value="TreeGrafter"/>
</dbReference>
<dbReference type="SUPFAM" id="SSF56784">
    <property type="entry name" value="HAD-like"/>
    <property type="match status" value="1"/>
</dbReference>
<dbReference type="RefSeq" id="WP_213168293.1">
    <property type="nucleotide sequence ID" value="NZ_CP058559.1"/>
</dbReference>
<dbReference type="PANTHER" id="PTHR10000:SF8">
    <property type="entry name" value="HAD SUPERFAMILY HYDROLASE-LIKE, TYPE 3"/>
    <property type="match status" value="1"/>
</dbReference>
<dbReference type="CDD" id="cd07516">
    <property type="entry name" value="HAD_Pase"/>
    <property type="match status" value="1"/>
</dbReference>
<evidence type="ECO:0000313" key="1">
    <source>
        <dbReference type="EMBL" id="QNO14526.1"/>
    </source>
</evidence>
<dbReference type="KEGG" id="acae:HYG86_06905"/>
<gene>
    <name evidence="1" type="ORF">HYG86_06905</name>
</gene>
<dbReference type="AlphaFoldDB" id="A0A7G9W764"/>
<protein>
    <submittedName>
        <fullName evidence="1">HAD family phosphatase</fullName>
    </submittedName>
</protein>
<dbReference type="PROSITE" id="PS01229">
    <property type="entry name" value="COF_2"/>
    <property type="match status" value="1"/>
</dbReference>
<name>A0A7G9W764_ALKCA</name>
<dbReference type="InterPro" id="IPR023214">
    <property type="entry name" value="HAD_sf"/>
</dbReference>
<dbReference type="SFLD" id="SFLDG01140">
    <property type="entry name" value="C2.B:_Phosphomannomutase_and_P"/>
    <property type="match status" value="1"/>
</dbReference>
<reference evidence="1 2" key="1">
    <citation type="submission" date="2020-07" db="EMBL/GenBank/DDBJ databases">
        <title>Alkalicella. sp. LB2 genome.</title>
        <authorList>
            <person name="Postec A."/>
            <person name="Quemeneur M."/>
        </authorList>
    </citation>
    <scope>NUCLEOTIDE SEQUENCE [LARGE SCALE GENOMIC DNA]</scope>
    <source>
        <strain evidence="1 2">LB2</strain>
    </source>
</reference>
<dbReference type="InterPro" id="IPR036412">
    <property type="entry name" value="HAD-like_sf"/>
</dbReference>
<dbReference type="PANTHER" id="PTHR10000">
    <property type="entry name" value="PHOSPHOSERINE PHOSPHATASE"/>
    <property type="match status" value="1"/>
</dbReference>
<sequence>MFKLIALDIDGTLIDNNRQITPITKKTIKIALAQGYLVTLNTGRSFHSAKKYADQLQIKLPIITANGAMIRDANTMEILKLTNFKKSVSQKIAKLLDKQRDIVSQGYHSEGIITSGLGILGLVRFSNNSGGFSIRKLKEYYEEYKLCNIKRRRSLVKGIVDTEIHKFFVASRAETSKQLEEMLQKYDCIVESHYEGVNGYLEIIPKGVSKGEGLKYIARHCGVDISKTIAMGDSANDVSMFKVAGLPVAMANGTEYAKSHAKHITFSNNDDGVAAVVKEFMLTPVKDFKFAQKTGS</sequence>
<dbReference type="SFLD" id="SFLDS00003">
    <property type="entry name" value="Haloacid_Dehalogenase"/>
    <property type="match status" value="1"/>
</dbReference>